<dbReference type="EMBL" id="CM055099">
    <property type="protein sequence ID" value="KAJ7545614.1"/>
    <property type="molecule type" value="Genomic_DNA"/>
</dbReference>
<evidence type="ECO:0000313" key="2">
    <source>
        <dbReference type="Proteomes" id="UP001162992"/>
    </source>
</evidence>
<dbReference type="Proteomes" id="UP001162992">
    <property type="component" value="Chromosome 8"/>
</dbReference>
<proteinExistence type="predicted"/>
<sequence>MLDLAHMQKQKQHKLSSCSWTMASDSPLSQLIRQDSEAEAELKLALEEASLEAGVTLPYFSPTALFLQVVEDAIPVGKLAKWLKSTRKFRSKASSLSEAQRAMQEHDINSHDIIKKLHKEDGSSGPDNISIVENRSLQEFSAHERLQKAAIVDINASNFSWQKLVSLHSIEHVTNSVVEDDETLGSFEVTVNSGGLVFFALFENGLDEKGQAQETAACLKFTSSRLSTQSERLGYELAKYLRVSTPQARVIHYGTAEWGRMKEAVEKARTMAITCKIELEEKTCNEMLEALNLSCCVLLMGYIHGHPFLESSMAFATQSAAESIATSLGRLIVLDLVLRNEDRLVCRELGWRGNPRNLLCTTEKPAEHVLWKRLKESKLYSWRKLSPKGPKKNLINLEKRSQSAINFSPPLADELGINRTGSDDETHTTLRTVSPPTVDFESQQHQKMKKRDTVFLVAIDSGVPRRPPAGKRTNDTLIYPKFVELLLNDSNRASELLWEISGGNLGSMKNGLGISTNQSQVIKHHGIVHSFQTGFRSGLKDMQQLQLFLLSLYRKLDRLLKQFIVDVGDSVVTMQEQSPLKTRPSKAFSRISSPQGSTTEQNSEGKHAGEQPELQRGPACKNPENIIANDSNDSSKVHSNEKKKSPSSNSQITRRLTLKLKDVNKTAKIDTDLRKYLQQWDAILRKECEEICETEGFVTGFLESDGSHSLVDSYELKVRLEHVLERMALISQGSDTEKPSCVLESLYIGGALAAKSVHTLQHLGITHVLCLCPSDFGLLEEHKGMFQHQHFEIQDTDDEHISAYFEDACSFIANAERLDGKVLVHCFEGISRSATIVLAYLMMHKGQTLFEAWTNLKARHQRSKPNDGFMMSLTELDRALHGKASMEWQQKRPFLRICPVCGKTARISNESLQHHLRKKHAASDETVLKLPKA</sequence>
<name>A0ACC2CUC7_DIPCM</name>
<organism evidence="1 2">
    <name type="scientific">Diphasiastrum complanatum</name>
    <name type="common">Issler's clubmoss</name>
    <name type="synonym">Lycopodium complanatum</name>
    <dbReference type="NCBI Taxonomy" id="34168"/>
    <lineage>
        <taxon>Eukaryota</taxon>
        <taxon>Viridiplantae</taxon>
        <taxon>Streptophyta</taxon>
        <taxon>Embryophyta</taxon>
        <taxon>Tracheophyta</taxon>
        <taxon>Lycopodiopsida</taxon>
        <taxon>Lycopodiales</taxon>
        <taxon>Lycopodiaceae</taxon>
        <taxon>Lycopodioideae</taxon>
        <taxon>Diphasiastrum</taxon>
    </lineage>
</organism>
<accession>A0ACC2CUC7</accession>
<comment type="caution">
    <text evidence="1">The sequence shown here is derived from an EMBL/GenBank/DDBJ whole genome shotgun (WGS) entry which is preliminary data.</text>
</comment>
<protein>
    <submittedName>
        <fullName evidence="1">Uncharacterized protein</fullName>
    </submittedName>
</protein>
<gene>
    <name evidence="1" type="ORF">O6H91_08G003800</name>
</gene>
<reference evidence="2" key="1">
    <citation type="journal article" date="2024" name="Proc. Natl. Acad. Sci. U.S.A.">
        <title>Extraordinary preservation of gene collinearity over three hundred million years revealed in homosporous lycophytes.</title>
        <authorList>
            <person name="Li C."/>
            <person name="Wickell D."/>
            <person name="Kuo L.Y."/>
            <person name="Chen X."/>
            <person name="Nie B."/>
            <person name="Liao X."/>
            <person name="Peng D."/>
            <person name="Ji J."/>
            <person name="Jenkins J."/>
            <person name="Williams M."/>
            <person name="Shu S."/>
            <person name="Plott C."/>
            <person name="Barry K."/>
            <person name="Rajasekar S."/>
            <person name="Grimwood J."/>
            <person name="Han X."/>
            <person name="Sun S."/>
            <person name="Hou Z."/>
            <person name="He W."/>
            <person name="Dai G."/>
            <person name="Sun C."/>
            <person name="Schmutz J."/>
            <person name="Leebens-Mack J.H."/>
            <person name="Li F.W."/>
            <person name="Wang L."/>
        </authorList>
    </citation>
    <scope>NUCLEOTIDE SEQUENCE [LARGE SCALE GENOMIC DNA]</scope>
    <source>
        <strain evidence="2">cv. PW_Plant_1</strain>
    </source>
</reference>
<keyword evidence="2" id="KW-1185">Reference proteome</keyword>
<evidence type="ECO:0000313" key="1">
    <source>
        <dbReference type="EMBL" id="KAJ7545614.1"/>
    </source>
</evidence>